<sequence length="201" mass="23717">MDRYLCPYLRVVFGLDSFVRLGYFNNQIMSEAKKETNRNMNQLRRLRHYLEADEQRNIRPSTHNRLGRRPPSRHENPEGRRTRPVHTARKTQGGAEADAPVQPTQPGKPKEAQRRSPHPRRPRGLEPKEAQKQNNNNKHCLQIFCMYLCKTIKSYILFLFVWLYFSLHGRHANSIKEMTNRGHALLHALKSYFYNCVTNSF</sequence>
<reference evidence="3" key="2">
    <citation type="submission" date="2020-05" db="UniProtKB">
        <authorList>
            <consortium name="EnsemblMetazoa"/>
        </authorList>
    </citation>
    <scope>IDENTIFICATION</scope>
    <source>
        <strain evidence="3">IAEA</strain>
    </source>
</reference>
<keyword evidence="2" id="KW-0812">Transmembrane</keyword>
<dbReference type="VEuPathDB" id="VectorBase:GPAI041429"/>
<feature type="transmembrane region" description="Helical" evidence="2">
    <location>
        <begin position="141"/>
        <end position="165"/>
    </location>
</feature>
<name>A0A1B0ACQ6_GLOPL</name>
<protein>
    <submittedName>
        <fullName evidence="3">Uncharacterized protein</fullName>
    </submittedName>
</protein>
<keyword evidence="4" id="KW-1185">Reference proteome</keyword>
<evidence type="ECO:0000313" key="4">
    <source>
        <dbReference type="Proteomes" id="UP000092445"/>
    </source>
</evidence>
<reference evidence="4" key="1">
    <citation type="submission" date="2014-03" db="EMBL/GenBank/DDBJ databases">
        <authorList>
            <person name="Aksoy S."/>
            <person name="Warren W."/>
            <person name="Wilson R.K."/>
        </authorList>
    </citation>
    <scope>NUCLEOTIDE SEQUENCE [LARGE SCALE GENOMIC DNA]</scope>
    <source>
        <strain evidence="4">IAEA</strain>
    </source>
</reference>
<dbReference type="Proteomes" id="UP000092445">
    <property type="component" value="Unassembled WGS sequence"/>
</dbReference>
<evidence type="ECO:0000256" key="2">
    <source>
        <dbReference type="SAM" id="Phobius"/>
    </source>
</evidence>
<keyword evidence="2" id="KW-1133">Transmembrane helix</keyword>
<dbReference type="EnsemblMetazoa" id="GPAI041429-RA">
    <property type="protein sequence ID" value="GPAI041429-PA"/>
    <property type="gene ID" value="GPAI041429"/>
</dbReference>
<evidence type="ECO:0000256" key="1">
    <source>
        <dbReference type="SAM" id="MobiDB-lite"/>
    </source>
</evidence>
<feature type="region of interest" description="Disordered" evidence="1">
    <location>
        <begin position="50"/>
        <end position="133"/>
    </location>
</feature>
<dbReference type="AlphaFoldDB" id="A0A1B0ACQ6"/>
<organism evidence="3 4">
    <name type="scientific">Glossina pallidipes</name>
    <name type="common">Tsetse fly</name>
    <dbReference type="NCBI Taxonomy" id="7398"/>
    <lineage>
        <taxon>Eukaryota</taxon>
        <taxon>Metazoa</taxon>
        <taxon>Ecdysozoa</taxon>
        <taxon>Arthropoda</taxon>
        <taxon>Hexapoda</taxon>
        <taxon>Insecta</taxon>
        <taxon>Pterygota</taxon>
        <taxon>Neoptera</taxon>
        <taxon>Endopterygota</taxon>
        <taxon>Diptera</taxon>
        <taxon>Brachycera</taxon>
        <taxon>Muscomorpha</taxon>
        <taxon>Hippoboscoidea</taxon>
        <taxon>Glossinidae</taxon>
        <taxon>Glossina</taxon>
    </lineage>
</organism>
<accession>A0A1B0ACQ6</accession>
<keyword evidence="2" id="KW-0472">Membrane</keyword>
<evidence type="ECO:0000313" key="3">
    <source>
        <dbReference type="EnsemblMetazoa" id="GPAI041429-PA"/>
    </source>
</evidence>
<proteinExistence type="predicted"/>
<feature type="compositionally biased region" description="Basic and acidic residues" evidence="1">
    <location>
        <begin position="72"/>
        <end position="81"/>
    </location>
</feature>